<proteinExistence type="predicted"/>
<comment type="caution">
    <text evidence="2">The sequence shown here is derived from an EMBL/GenBank/DDBJ whole genome shotgun (WGS) entry which is preliminary data.</text>
</comment>
<sequence length="164" mass="18369">MKTSFLYVLTAGLAFAAEPPNPKIDFDRFRAISLEVAKLRETRRISEDDFLRLAAEPGTVVLDARSREKYDQLHIKGAVHLNLSDFSEVALKEVIPAKDTRVLIYCNNNFEGEERFFVSKAAPAALNIPTFISLHSYGYTNVHELGPLLDIKTTKIPFAGKSVK</sequence>
<protein>
    <submittedName>
        <fullName evidence="2">Rhodanese-like domain-containing protein</fullName>
    </submittedName>
</protein>
<accession>A0ABU9AU28</accession>
<dbReference type="Proteomes" id="UP001371305">
    <property type="component" value="Unassembled WGS sequence"/>
</dbReference>
<organism evidence="2 3">
    <name type="scientific">Luteolibacter soli</name>
    <dbReference type="NCBI Taxonomy" id="3135280"/>
    <lineage>
        <taxon>Bacteria</taxon>
        <taxon>Pseudomonadati</taxon>
        <taxon>Verrucomicrobiota</taxon>
        <taxon>Verrucomicrobiia</taxon>
        <taxon>Verrucomicrobiales</taxon>
        <taxon>Verrucomicrobiaceae</taxon>
        <taxon>Luteolibacter</taxon>
    </lineage>
</organism>
<dbReference type="InterPro" id="IPR001763">
    <property type="entry name" value="Rhodanese-like_dom"/>
</dbReference>
<name>A0ABU9AU28_9BACT</name>
<evidence type="ECO:0000313" key="3">
    <source>
        <dbReference type="Proteomes" id="UP001371305"/>
    </source>
</evidence>
<dbReference type="CDD" id="cd00158">
    <property type="entry name" value="RHOD"/>
    <property type="match status" value="1"/>
</dbReference>
<dbReference type="Gene3D" id="3.40.250.10">
    <property type="entry name" value="Rhodanese-like domain"/>
    <property type="match status" value="1"/>
</dbReference>
<dbReference type="PROSITE" id="PS50206">
    <property type="entry name" value="RHODANESE_3"/>
    <property type="match status" value="1"/>
</dbReference>
<evidence type="ECO:0000313" key="2">
    <source>
        <dbReference type="EMBL" id="MEK7951156.1"/>
    </source>
</evidence>
<reference evidence="2 3" key="1">
    <citation type="submission" date="2024-04" db="EMBL/GenBank/DDBJ databases">
        <title>Luteolibacter sp. isolated from soil.</title>
        <authorList>
            <person name="An J."/>
        </authorList>
    </citation>
    <scope>NUCLEOTIDE SEQUENCE [LARGE SCALE GENOMIC DNA]</scope>
    <source>
        <strain evidence="2 3">Y139</strain>
    </source>
</reference>
<dbReference type="SUPFAM" id="SSF52821">
    <property type="entry name" value="Rhodanese/Cell cycle control phosphatase"/>
    <property type="match status" value="1"/>
</dbReference>
<evidence type="ECO:0000259" key="1">
    <source>
        <dbReference type="PROSITE" id="PS50206"/>
    </source>
</evidence>
<feature type="domain" description="Rhodanese" evidence="1">
    <location>
        <begin position="55"/>
        <end position="107"/>
    </location>
</feature>
<gene>
    <name evidence="2" type="ORF">WKV53_11635</name>
</gene>
<dbReference type="RefSeq" id="WP_341404759.1">
    <property type="nucleotide sequence ID" value="NZ_JBBUKT010000004.1"/>
</dbReference>
<keyword evidence="3" id="KW-1185">Reference proteome</keyword>
<dbReference type="Pfam" id="PF00581">
    <property type="entry name" value="Rhodanese"/>
    <property type="match status" value="1"/>
</dbReference>
<dbReference type="EMBL" id="JBBUKT010000004">
    <property type="protein sequence ID" value="MEK7951156.1"/>
    <property type="molecule type" value="Genomic_DNA"/>
</dbReference>
<dbReference type="InterPro" id="IPR036873">
    <property type="entry name" value="Rhodanese-like_dom_sf"/>
</dbReference>